<dbReference type="Proteomes" id="UP000007800">
    <property type="component" value="Unassembled WGS sequence"/>
</dbReference>
<name>C5KRT2_PERM5</name>
<protein>
    <submittedName>
        <fullName evidence="7">Protein kinase, putative</fullName>
    </submittedName>
</protein>
<keyword evidence="2" id="KW-0808">Transferase</keyword>
<reference evidence="7 8" key="1">
    <citation type="submission" date="2008-07" db="EMBL/GenBank/DDBJ databases">
        <authorList>
            <person name="El-Sayed N."/>
            <person name="Caler E."/>
            <person name="Inman J."/>
            <person name="Amedeo P."/>
            <person name="Hass B."/>
            <person name="Wortman J."/>
        </authorList>
    </citation>
    <scope>NUCLEOTIDE SEQUENCE [LARGE SCALE GENOMIC DNA]</scope>
    <source>
        <strain evidence="8">ATCC 50983 / TXsc</strain>
    </source>
</reference>
<keyword evidence="5" id="KW-0067">ATP-binding</keyword>
<dbReference type="GO" id="GO:0005524">
    <property type="term" value="F:ATP binding"/>
    <property type="evidence" value="ECO:0007669"/>
    <property type="project" value="UniProtKB-KW"/>
</dbReference>
<evidence type="ECO:0000256" key="1">
    <source>
        <dbReference type="ARBA" id="ARBA00022527"/>
    </source>
</evidence>
<accession>C5KRT2</accession>
<evidence type="ECO:0000313" key="8">
    <source>
        <dbReference type="Proteomes" id="UP000007800"/>
    </source>
</evidence>
<dbReference type="OMA" id="PYFNDIN"/>
<dbReference type="InParanoid" id="C5KRT2"/>
<dbReference type="SMART" id="SM00220">
    <property type="entry name" value="S_TKc"/>
    <property type="match status" value="1"/>
</dbReference>
<dbReference type="OrthoDB" id="337284at2759"/>
<dbReference type="RefSeq" id="XP_002780978.1">
    <property type="nucleotide sequence ID" value="XM_002780932.1"/>
</dbReference>
<feature type="domain" description="Protein kinase" evidence="6">
    <location>
        <begin position="19"/>
        <end position="318"/>
    </location>
</feature>
<dbReference type="EMBL" id="GG675931">
    <property type="protein sequence ID" value="EER12773.1"/>
    <property type="molecule type" value="Genomic_DNA"/>
</dbReference>
<gene>
    <name evidence="7" type="ORF">Pmar_PMAR018027</name>
</gene>
<dbReference type="PANTHER" id="PTHR24351">
    <property type="entry name" value="RIBOSOMAL PROTEIN S6 KINASE"/>
    <property type="match status" value="1"/>
</dbReference>
<dbReference type="GeneID" id="9058971"/>
<organism evidence="8">
    <name type="scientific">Perkinsus marinus (strain ATCC 50983 / TXsc)</name>
    <dbReference type="NCBI Taxonomy" id="423536"/>
    <lineage>
        <taxon>Eukaryota</taxon>
        <taxon>Sar</taxon>
        <taxon>Alveolata</taxon>
        <taxon>Perkinsozoa</taxon>
        <taxon>Perkinsea</taxon>
        <taxon>Perkinsida</taxon>
        <taxon>Perkinsidae</taxon>
        <taxon>Perkinsus</taxon>
    </lineage>
</organism>
<dbReference type="Pfam" id="PF00069">
    <property type="entry name" value="Pkinase"/>
    <property type="match status" value="1"/>
</dbReference>
<dbReference type="PROSITE" id="PS50011">
    <property type="entry name" value="PROTEIN_KINASE_DOM"/>
    <property type="match status" value="1"/>
</dbReference>
<evidence type="ECO:0000259" key="6">
    <source>
        <dbReference type="PROSITE" id="PS50011"/>
    </source>
</evidence>
<dbReference type="SUPFAM" id="SSF56112">
    <property type="entry name" value="Protein kinase-like (PK-like)"/>
    <property type="match status" value="1"/>
</dbReference>
<dbReference type="Gene3D" id="3.30.200.20">
    <property type="entry name" value="Phosphorylase Kinase, domain 1"/>
    <property type="match status" value="1"/>
</dbReference>
<dbReference type="GO" id="GO:0004674">
    <property type="term" value="F:protein serine/threonine kinase activity"/>
    <property type="evidence" value="ECO:0007669"/>
    <property type="project" value="UniProtKB-KW"/>
</dbReference>
<dbReference type="InterPro" id="IPR008271">
    <property type="entry name" value="Ser/Thr_kinase_AS"/>
</dbReference>
<dbReference type="Gene3D" id="1.10.510.10">
    <property type="entry name" value="Transferase(Phosphotransferase) domain 1"/>
    <property type="match status" value="1"/>
</dbReference>
<keyword evidence="3" id="KW-0547">Nucleotide-binding</keyword>
<sequence length="359" mass="40197">MAVASEASSPICFEGPESFDFIRSIHSGRKSKVWVAKIEEDVEGLAGALCVVKMIEATELQSREQVQHVWGERRAAYMVGQVMDTRARASNLKLQTPDLRERCCALLGTYKTNSQVCLVLTAMKGDPIHHHFQHAERGHFADYRAKCYEYYIHYVASTLRLLHREGYVYRDLKASNVLLVEGRPVLIDFGMCKKIAEAGGRTYSVCGTYHAMAPEVRALSGLDHDIRVATTDGYGYAVDFWALGILLVELLTGKPPFGYRNGDIGDLFDLSRGSPSTIHWASGVQPSQELRQLVESLLQPEPSERLADWEVVLGHPYFNDINDNTPPPEWDHDLGADLWDTDVSDESFMSSSVDAFCDF</sequence>
<keyword evidence="8" id="KW-1185">Reference proteome</keyword>
<evidence type="ECO:0000256" key="2">
    <source>
        <dbReference type="ARBA" id="ARBA00022679"/>
    </source>
</evidence>
<dbReference type="InterPro" id="IPR011009">
    <property type="entry name" value="Kinase-like_dom_sf"/>
</dbReference>
<evidence type="ECO:0000256" key="4">
    <source>
        <dbReference type="ARBA" id="ARBA00022777"/>
    </source>
</evidence>
<evidence type="ECO:0000313" key="7">
    <source>
        <dbReference type="EMBL" id="EER12773.1"/>
    </source>
</evidence>
<dbReference type="PROSITE" id="PS00108">
    <property type="entry name" value="PROTEIN_KINASE_ST"/>
    <property type="match status" value="1"/>
</dbReference>
<keyword evidence="1" id="KW-0723">Serine/threonine-protein kinase</keyword>
<dbReference type="InterPro" id="IPR000719">
    <property type="entry name" value="Prot_kinase_dom"/>
</dbReference>
<evidence type="ECO:0000256" key="5">
    <source>
        <dbReference type="ARBA" id="ARBA00022840"/>
    </source>
</evidence>
<evidence type="ECO:0000256" key="3">
    <source>
        <dbReference type="ARBA" id="ARBA00022741"/>
    </source>
</evidence>
<dbReference type="AlphaFoldDB" id="C5KRT2"/>
<keyword evidence="4 7" id="KW-0418">Kinase</keyword>
<proteinExistence type="predicted"/>